<sequence>MVEPALGRPVQPALAPLVELAVELPVDLPVVPFGLTRYTLCLTCVALPCLGRFLRVAPVPSPPGTSRTQVISPLAQSATAMHISTRLLF</sequence>
<dbReference type="Proteomes" id="UP001501391">
    <property type="component" value="Unassembled WGS sequence"/>
</dbReference>
<dbReference type="EMBL" id="BAAAOQ010000018">
    <property type="protein sequence ID" value="GAA2200715.1"/>
    <property type="molecule type" value="Genomic_DNA"/>
</dbReference>
<proteinExistence type="predicted"/>
<comment type="caution">
    <text evidence="1">The sequence shown here is derived from an EMBL/GenBank/DDBJ whole genome shotgun (WGS) entry which is preliminary data.</text>
</comment>
<keyword evidence="2" id="KW-1185">Reference proteome</keyword>
<organism evidence="1 2">
    <name type="scientific">Streptomyces bangladeshensis</name>
    <dbReference type="NCBI Taxonomy" id="295352"/>
    <lineage>
        <taxon>Bacteria</taxon>
        <taxon>Bacillati</taxon>
        <taxon>Actinomycetota</taxon>
        <taxon>Actinomycetes</taxon>
        <taxon>Kitasatosporales</taxon>
        <taxon>Streptomycetaceae</taxon>
        <taxon>Streptomyces</taxon>
    </lineage>
</organism>
<evidence type="ECO:0000313" key="2">
    <source>
        <dbReference type="Proteomes" id="UP001501391"/>
    </source>
</evidence>
<reference evidence="1 2" key="1">
    <citation type="journal article" date="2019" name="Int. J. Syst. Evol. Microbiol.">
        <title>The Global Catalogue of Microorganisms (GCM) 10K type strain sequencing project: providing services to taxonomists for standard genome sequencing and annotation.</title>
        <authorList>
            <consortium name="The Broad Institute Genomics Platform"/>
            <consortium name="The Broad Institute Genome Sequencing Center for Infectious Disease"/>
            <person name="Wu L."/>
            <person name="Ma J."/>
        </authorList>
    </citation>
    <scope>NUCLEOTIDE SEQUENCE [LARGE SCALE GENOMIC DNA]</scope>
    <source>
        <strain evidence="1 2">JCM 14924</strain>
    </source>
</reference>
<accession>A0ABN3BUW3</accession>
<name>A0ABN3BUW3_9ACTN</name>
<protein>
    <submittedName>
        <fullName evidence="1">Uncharacterized protein</fullName>
    </submittedName>
</protein>
<gene>
    <name evidence="1" type="ORF">GCM10009787_52710</name>
</gene>
<evidence type="ECO:0000313" key="1">
    <source>
        <dbReference type="EMBL" id="GAA2200715.1"/>
    </source>
</evidence>